<reference evidence="3 4" key="1">
    <citation type="journal article" date="2013" name="Mar. Genomics">
        <title>Expression of sulfatases in Rhodopirellula baltica and the diversity of sulfatases in the genus Rhodopirellula.</title>
        <authorList>
            <person name="Wegner C.E."/>
            <person name="Richter-Heitmann T."/>
            <person name="Klindworth A."/>
            <person name="Klockow C."/>
            <person name="Richter M."/>
            <person name="Achstetter T."/>
            <person name="Glockner F.O."/>
            <person name="Harder J."/>
        </authorList>
    </citation>
    <scope>NUCLEOTIDE SEQUENCE [LARGE SCALE GENOMIC DNA]</scope>
    <source>
        <strain evidence="3 4">SM41</strain>
    </source>
</reference>
<dbReference type="InterPro" id="IPR025567">
    <property type="entry name" value="DUF4332"/>
</dbReference>
<name>M5UK31_9BACT</name>
<keyword evidence="4" id="KW-1185">Reference proteome</keyword>
<gene>
    <name evidence="3" type="ORF">RSSM_00372</name>
</gene>
<dbReference type="Proteomes" id="UP000011885">
    <property type="component" value="Unassembled WGS sequence"/>
</dbReference>
<protein>
    <recommendedName>
        <fullName evidence="2">DUF4332 domain-containing protein</fullName>
    </recommendedName>
</protein>
<sequence length="258" mass="28652">MFEFFKRLVRSTKNKERDVVFLVDLPEIPNPPQNLTHAQHSRSAHTSRQSRQSDLAATKAIRLVGNVPDTSTGSSNDSALETIALARHARKRSAPAHLPKQSLASSHRERLLAMRIEHLKLCPEARCKQLANIGVQTAGDLIFGDPKQIAHSFRNPERAERAIRRYRAAIRLALAVDSMMPRDALLLVAIHRRSVASLSRESAAQLHRDLERFSMSSRGSKMIGRRGVPSLRRVKAWVSTCRELAAAATGPELANQAA</sequence>
<feature type="domain" description="DUF4332" evidence="2">
    <location>
        <begin position="127"/>
        <end position="244"/>
    </location>
</feature>
<dbReference type="OrthoDB" id="263385at2"/>
<organism evidence="3 4">
    <name type="scientific">Rhodopirellula sallentina SM41</name>
    <dbReference type="NCBI Taxonomy" id="1263870"/>
    <lineage>
        <taxon>Bacteria</taxon>
        <taxon>Pseudomonadati</taxon>
        <taxon>Planctomycetota</taxon>
        <taxon>Planctomycetia</taxon>
        <taxon>Pirellulales</taxon>
        <taxon>Pirellulaceae</taxon>
        <taxon>Rhodopirellula</taxon>
    </lineage>
</organism>
<dbReference type="Pfam" id="PF14229">
    <property type="entry name" value="DUF4332"/>
    <property type="match status" value="1"/>
</dbReference>
<feature type="region of interest" description="Disordered" evidence="1">
    <location>
        <begin position="30"/>
        <end position="54"/>
    </location>
</feature>
<accession>M5UK31</accession>
<evidence type="ECO:0000313" key="4">
    <source>
        <dbReference type="Proteomes" id="UP000011885"/>
    </source>
</evidence>
<evidence type="ECO:0000259" key="2">
    <source>
        <dbReference type="Pfam" id="PF14229"/>
    </source>
</evidence>
<dbReference type="PATRIC" id="fig|1263870.3.peg.407"/>
<comment type="caution">
    <text evidence="3">The sequence shown here is derived from an EMBL/GenBank/DDBJ whole genome shotgun (WGS) entry which is preliminary data.</text>
</comment>
<dbReference type="EMBL" id="ANOH01000033">
    <property type="protein sequence ID" value="EMI58201.1"/>
    <property type="molecule type" value="Genomic_DNA"/>
</dbReference>
<dbReference type="AlphaFoldDB" id="M5UK31"/>
<evidence type="ECO:0000313" key="3">
    <source>
        <dbReference type="EMBL" id="EMI58201.1"/>
    </source>
</evidence>
<dbReference type="RefSeq" id="WP_008673800.1">
    <property type="nucleotide sequence ID" value="NZ_ANOH01000033.1"/>
</dbReference>
<proteinExistence type="predicted"/>
<evidence type="ECO:0000256" key="1">
    <source>
        <dbReference type="SAM" id="MobiDB-lite"/>
    </source>
</evidence>